<dbReference type="InterPro" id="IPR050508">
    <property type="entry name" value="Methyltransf_Superfamily"/>
</dbReference>
<dbReference type="Proteomes" id="UP000051096">
    <property type="component" value="Unassembled WGS sequence"/>
</dbReference>
<dbReference type="AlphaFoldDB" id="A0A0S8GB81"/>
<evidence type="ECO:0000313" key="3">
    <source>
        <dbReference type="Proteomes" id="UP000051096"/>
    </source>
</evidence>
<organism evidence="2 3">
    <name type="scientific">candidate division WOR_3 bacterium SM23_60</name>
    <dbReference type="NCBI Taxonomy" id="1703780"/>
    <lineage>
        <taxon>Bacteria</taxon>
        <taxon>Bacteria division WOR-3</taxon>
    </lineage>
</organism>
<dbReference type="PATRIC" id="fig|1703780.3.peg.805"/>
<dbReference type="SUPFAM" id="SSF53335">
    <property type="entry name" value="S-adenosyl-L-methionine-dependent methyltransferases"/>
    <property type="match status" value="1"/>
</dbReference>
<name>A0A0S8GB81_UNCW3</name>
<evidence type="ECO:0000313" key="2">
    <source>
        <dbReference type="EMBL" id="KPK70327.1"/>
    </source>
</evidence>
<sequence length="224" mass="24806">MSGYYDTTLSAHRLKQCYDIAPPRVQQYLEAEIRHVLDHIRTCDVVLELGCGYGRILPKLAQKAGLVIGIDTSIESLSFGQQTLKDLSNCSLLNMDAMNLGFREQTFDCVVCIQNGISAFHVDKRKLIHESVRVAKAGGIVLYSSYVEKFWDSRLEWFERQSEAGLLGEIDITKTGNGVVVCKDGFTATTVTPAQFRSLVRGLGADVNIVEVDASSLFCEIVPH</sequence>
<dbReference type="EMBL" id="LJUO01000095">
    <property type="protein sequence ID" value="KPK70327.1"/>
    <property type="molecule type" value="Genomic_DNA"/>
</dbReference>
<protein>
    <recommendedName>
        <fullName evidence="1">Methyltransferase domain-containing protein</fullName>
    </recommendedName>
</protein>
<dbReference type="InterPro" id="IPR041698">
    <property type="entry name" value="Methyltransf_25"/>
</dbReference>
<comment type="caution">
    <text evidence="2">The sequence shown here is derived from an EMBL/GenBank/DDBJ whole genome shotgun (WGS) entry which is preliminary data.</text>
</comment>
<dbReference type="Pfam" id="PF13649">
    <property type="entry name" value="Methyltransf_25"/>
    <property type="match status" value="1"/>
</dbReference>
<reference evidence="2 3" key="1">
    <citation type="journal article" date="2015" name="Microbiome">
        <title>Genomic resolution of linkages in carbon, nitrogen, and sulfur cycling among widespread estuary sediment bacteria.</title>
        <authorList>
            <person name="Baker B.J."/>
            <person name="Lazar C.S."/>
            <person name="Teske A.P."/>
            <person name="Dick G.J."/>
        </authorList>
    </citation>
    <scope>NUCLEOTIDE SEQUENCE [LARGE SCALE GENOMIC DNA]</scope>
    <source>
        <strain evidence="2">SM23_60</strain>
    </source>
</reference>
<accession>A0A0S8GB81</accession>
<dbReference type="PANTHER" id="PTHR42912">
    <property type="entry name" value="METHYLTRANSFERASE"/>
    <property type="match status" value="1"/>
</dbReference>
<proteinExistence type="predicted"/>
<dbReference type="InterPro" id="IPR029063">
    <property type="entry name" value="SAM-dependent_MTases_sf"/>
</dbReference>
<dbReference type="CDD" id="cd02440">
    <property type="entry name" value="AdoMet_MTases"/>
    <property type="match status" value="1"/>
</dbReference>
<dbReference type="Gene3D" id="3.40.50.150">
    <property type="entry name" value="Vaccinia Virus protein VP39"/>
    <property type="match status" value="1"/>
</dbReference>
<evidence type="ECO:0000259" key="1">
    <source>
        <dbReference type="Pfam" id="PF13649"/>
    </source>
</evidence>
<dbReference type="GO" id="GO:0008168">
    <property type="term" value="F:methyltransferase activity"/>
    <property type="evidence" value="ECO:0007669"/>
    <property type="project" value="TreeGrafter"/>
</dbReference>
<gene>
    <name evidence="2" type="ORF">AMJ87_09050</name>
</gene>
<feature type="domain" description="Methyltransferase" evidence="1">
    <location>
        <begin position="46"/>
        <end position="139"/>
    </location>
</feature>
<dbReference type="PANTHER" id="PTHR42912:SF80">
    <property type="entry name" value="METHYLTRANSFERASE DOMAIN-CONTAINING PROTEIN"/>
    <property type="match status" value="1"/>
</dbReference>